<keyword evidence="2" id="KW-1185">Reference proteome</keyword>
<feature type="non-terminal residue" evidence="1">
    <location>
        <position position="173"/>
    </location>
</feature>
<proteinExistence type="predicted"/>
<organism evidence="1 2">
    <name type="scientific">Mycena alexandri</name>
    <dbReference type="NCBI Taxonomy" id="1745969"/>
    <lineage>
        <taxon>Eukaryota</taxon>
        <taxon>Fungi</taxon>
        <taxon>Dikarya</taxon>
        <taxon>Basidiomycota</taxon>
        <taxon>Agaricomycotina</taxon>
        <taxon>Agaricomycetes</taxon>
        <taxon>Agaricomycetidae</taxon>
        <taxon>Agaricales</taxon>
        <taxon>Marasmiineae</taxon>
        <taxon>Mycenaceae</taxon>
        <taxon>Mycena</taxon>
    </lineage>
</organism>
<comment type="caution">
    <text evidence="1">The sequence shown here is derived from an EMBL/GenBank/DDBJ whole genome shotgun (WGS) entry which is preliminary data.</text>
</comment>
<feature type="non-terminal residue" evidence="1">
    <location>
        <position position="1"/>
    </location>
</feature>
<evidence type="ECO:0000313" key="2">
    <source>
        <dbReference type="Proteomes" id="UP001218188"/>
    </source>
</evidence>
<protein>
    <submittedName>
        <fullName evidence="1">Uncharacterized protein</fullName>
    </submittedName>
</protein>
<evidence type="ECO:0000313" key="1">
    <source>
        <dbReference type="EMBL" id="KAJ7035789.1"/>
    </source>
</evidence>
<gene>
    <name evidence="1" type="ORF">C8F04DRAFT_1341766</name>
</gene>
<name>A0AAD6SY46_9AGAR</name>
<reference evidence="1" key="1">
    <citation type="submission" date="2023-03" db="EMBL/GenBank/DDBJ databases">
        <title>Massive genome expansion in bonnet fungi (Mycena s.s.) driven by repeated elements and novel gene families across ecological guilds.</title>
        <authorList>
            <consortium name="Lawrence Berkeley National Laboratory"/>
            <person name="Harder C.B."/>
            <person name="Miyauchi S."/>
            <person name="Viragh M."/>
            <person name="Kuo A."/>
            <person name="Thoen E."/>
            <person name="Andreopoulos B."/>
            <person name="Lu D."/>
            <person name="Skrede I."/>
            <person name="Drula E."/>
            <person name="Henrissat B."/>
            <person name="Morin E."/>
            <person name="Kohler A."/>
            <person name="Barry K."/>
            <person name="LaButti K."/>
            <person name="Morin E."/>
            <person name="Salamov A."/>
            <person name="Lipzen A."/>
            <person name="Mereny Z."/>
            <person name="Hegedus B."/>
            <person name="Baldrian P."/>
            <person name="Stursova M."/>
            <person name="Weitz H."/>
            <person name="Taylor A."/>
            <person name="Grigoriev I.V."/>
            <person name="Nagy L.G."/>
            <person name="Martin F."/>
            <person name="Kauserud H."/>
        </authorList>
    </citation>
    <scope>NUCLEOTIDE SEQUENCE</scope>
    <source>
        <strain evidence="1">CBHHK200</strain>
    </source>
</reference>
<accession>A0AAD6SY46</accession>
<sequence>FESLFHFTGLTSVELRPPTGIDLVDSDVLSMAEVWPHLAHLRFQARSRNQPPRATLTSLLYLAENCPKLQKLEMMVDASTVPAIERSEHQARVLQDAFVQWTVGRSLISSALEVARFLSAIFPALNGIDSSVEYSDGEEDDEEEDAVARCMWEEVDILLPTCHEIREEERFWV</sequence>
<dbReference type="AlphaFoldDB" id="A0AAD6SY46"/>
<dbReference type="Proteomes" id="UP001218188">
    <property type="component" value="Unassembled WGS sequence"/>
</dbReference>
<dbReference type="EMBL" id="JARJCM010000048">
    <property type="protein sequence ID" value="KAJ7035789.1"/>
    <property type="molecule type" value="Genomic_DNA"/>
</dbReference>